<dbReference type="Proteomes" id="UP000199399">
    <property type="component" value="Unassembled WGS sequence"/>
</dbReference>
<organism evidence="1 2">
    <name type="scientific">Sulfitobacter delicatus</name>
    <dbReference type="NCBI Taxonomy" id="218672"/>
    <lineage>
        <taxon>Bacteria</taxon>
        <taxon>Pseudomonadati</taxon>
        <taxon>Pseudomonadota</taxon>
        <taxon>Alphaproteobacteria</taxon>
        <taxon>Rhodobacterales</taxon>
        <taxon>Roseobacteraceae</taxon>
        <taxon>Sulfitobacter</taxon>
    </lineage>
</organism>
<sequence length="77" mass="8313">MYLSSRARIGLFKGVKYCRAVMANAILPAAILRVSAKLVEPIGAVRPLENVDANGLPIKIDRADHFVLMRHGLLSGG</sequence>
<accession>A0A1G7NW98</accession>
<dbReference type="AlphaFoldDB" id="A0A1G7NW98"/>
<dbReference type="EMBL" id="FNBP01000003">
    <property type="protein sequence ID" value="SDF78316.1"/>
    <property type="molecule type" value="Genomic_DNA"/>
</dbReference>
<evidence type="ECO:0000313" key="2">
    <source>
        <dbReference type="Proteomes" id="UP000199399"/>
    </source>
</evidence>
<protein>
    <submittedName>
        <fullName evidence="1">Uncharacterized protein</fullName>
    </submittedName>
</protein>
<reference evidence="2" key="1">
    <citation type="submission" date="2016-10" db="EMBL/GenBank/DDBJ databases">
        <authorList>
            <person name="Varghese N."/>
            <person name="Submissions S."/>
        </authorList>
    </citation>
    <scope>NUCLEOTIDE SEQUENCE [LARGE SCALE GENOMIC DNA]</scope>
    <source>
        <strain evidence="2">DSM 16477</strain>
    </source>
</reference>
<gene>
    <name evidence="1" type="ORF">SAMN04489759_103150</name>
</gene>
<keyword evidence="2" id="KW-1185">Reference proteome</keyword>
<evidence type="ECO:0000313" key="1">
    <source>
        <dbReference type="EMBL" id="SDF78316.1"/>
    </source>
</evidence>
<proteinExistence type="predicted"/>
<name>A0A1G7NW98_9RHOB</name>